<proteinExistence type="predicted"/>
<dbReference type="RefSeq" id="WP_341743697.1">
    <property type="nucleotide sequence ID" value="NZ_CP151406.1"/>
</dbReference>
<keyword evidence="1" id="KW-0472">Membrane</keyword>
<keyword evidence="1" id="KW-0812">Transmembrane</keyword>
<accession>A0ABZ2XFL8</accession>
<name>A0ABZ2XFL8_9RHOO</name>
<feature type="transmembrane region" description="Helical" evidence="1">
    <location>
        <begin position="6"/>
        <end position="25"/>
    </location>
</feature>
<sequence length="127" mass="13617">MGYFPGVLGLVAVIGLIVFFWRQYGPTSGHAVGNRVAAHFGISRSVFYALLENGVRDVSSRDLLLSLDRSGLSLEEIGVRLAPSLSRGIERLEKRFGPQDIYADAKLVVARLLAAAEPSDEAASAEG</sequence>
<dbReference type="EMBL" id="CP151406">
    <property type="protein sequence ID" value="WZJ21430.1"/>
    <property type="molecule type" value="Genomic_DNA"/>
</dbReference>
<evidence type="ECO:0000313" key="3">
    <source>
        <dbReference type="Proteomes" id="UP001479520"/>
    </source>
</evidence>
<protein>
    <submittedName>
        <fullName evidence="2">Uncharacterized protein</fullName>
    </submittedName>
</protein>
<keyword evidence="1" id="KW-1133">Transmembrane helix</keyword>
<organism evidence="2 3">
    <name type="scientific">Azonexus hydrophilus</name>
    <dbReference type="NCBI Taxonomy" id="418702"/>
    <lineage>
        <taxon>Bacteria</taxon>
        <taxon>Pseudomonadati</taxon>
        <taxon>Pseudomonadota</taxon>
        <taxon>Betaproteobacteria</taxon>
        <taxon>Rhodocyclales</taxon>
        <taxon>Azonexaceae</taxon>
        <taxon>Azonexus</taxon>
    </lineage>
</organism>
<dbReference type="Proteomes" id="UP001479520">
    <property type="component" value="Chromosome"/>
</dbReference>
<evidence type="ECO:0000256" key="1">
    <source>
        <dbReference type="SAM" id="Phobius"/>
    </source>
</evidence>
<gene>
    <name evidence="2" type="ORF">AADV58_15985</name>
</gene>
<keyword evidence="3" id="KW-1185">Reference proteome</keyword>
<evidence type="ECO:0000313" key="2">
    <source>
        <dbReference type="EMBL" id="WZJ21430.1"/>
    </source>
</evidence>
<reference evidence="2 3" key="1">
    <citation type="submission" date="2024-04" db="EMBL/GenBank/DDBJ databases">
        <title>Dissimilatory iodate-reducing microorganisms contribute to the enrichment of iodine in groundwater.</title>
        <authorList>
            <person name="Jiang Z."/>
        </authorList>
    </citation>
    <scope>NUCLEOTIDE SEQUENCE [LARGE SCALE GENOMIC DNA]</scope>
    <source>
        <strain evidence="2 3">NCP973</strain>
    </source>
</reference>